<name>W0PCA9_ADVMD</name>
<dbReference type="STRING" id="1247726.MIM_c09510"/>
<dbReference type="NCBIfam" id="TIGR01845">
    <property type="entry name" value="outer_NodT"/>
    <property type="match status" value="1"/>
</dbReference>
<gene>
    <name evidence="4" type="ORF">MIM_c09510</name>
</gene>
<dbReference type="PANTHER" id="PTHR30203">
    <property type="entry name" value="OUTER MEMBRANE CATION EFFLUX PROTEIN"/>
    <property type="match status" value="1"/>
</dbReference>
<dbReference type="PATRIC" id="fig|1247726.3.peg.1036"/>
<keyword evidence="2" id="KW-0472">Membrane</keyword>
<dbReference type="OrthoDB" id="9770517at2"/>
<comment type="subcellular location">
    <subcellularLocation>
        <location evidence="2">Cell membrane</location>
        <topology evidence="2">Lipid-anchor</topology>
    </subcellularLocation>
</comment>
<dbReference type="GO" id="GO:0015562">
    <property type="term" value="F:efflux transmembrane transporter activity"/>
    <property type="evidence" value="ECO:0007669"/>
    <property type="project" value="InterPro"/>
</dbReference>
<keyword evidence="2 4" id="KW-0449">Lipoprotein</keyword>
<keyword evidence="2" id="KW-0564">Palmitate</keyword>
<dbReference type="InterPro" id="IPR010131">
    <property type="entry name" value="MdtP/NodT-like"/>
</dbReference>
<evidence type="ECO:0000313" key="5">
    <source>
        <dbReference type="Proteomes" id="UP000019095"/>
    </source>
</evidence>
<dbReference type="KEGG" id="amim:MIM_c09510"/>
<dbReference type="Gene3D" id="1.20.1600.10">
    <property type="entry name" value="Outer membrane efflux proteins (OEP)"/>
    <property type="match status" value="1"/>
</dbReference>
<keyword evidence="5" id="KW-1185">Reference proteome</keyword>
<evidence type="ECO:0000256" key="1">
    <source>
        <dbReference type="ARBA" id="ARBA00007613"/>
    </source>
</evidence>
<dbReference type="InterPro" id="IPR003423">
    <property type="entry name" value="OMP_efflux"/>
</dbReference>
<feature type="compositionally biased region" description="Low complexity" evidence="3">
    <location>
        <begin position="110"/>
        <end position="126"/>
    </location>
</feature>
<sequence length="473" mass="50894">MKKILSLSVLMSTLLLAGCMSMAPDYQRPSMPVADQWRSNTASATTQTNPATPLSEISWQSFFLDERLRKVIALALEHNRDLRVSVLNIEKARAEYRVQRSESLPSVSVGGTQTASRTAAAASTTGASSVGRQYSAEIGFSSYELDLFGRIRSLNDQALERFFATEETKRSAQLSLIAEVAGDWLTLATNQQLLTLAGNTLASQQKTLTLSEARHKVGAISGMDLAQIRTSVESARLDVAQQKAQIEQDRNALELVVGTAVPDALLPTGSSTRAVTLAQIPASLSSRVLLERPDVLSAEHTLKAANAEIGAARAAFFPTISLTASGGFSSDQLSGLFTGANRTWSFVPTVSIPIFNAGNLQASLKVSETERDIAVADYEKSIQTAFSEVADALAVRASMKEQLDAQKALVQASQAAYRLADARYRNGIDGYLDALDAQRTLYSAQQTQLSLYLTDLKNRVTLYKVLGGGMNAG</sequence>
<evidence type="ECO:0000256" key="3">
    <source>
        <dbReference type="SAM" id="MobiDB-lite"/>
    </source>
</evidence>
<dbReference type="eggNOG" id="COG1538">
    <property type="taxonomic scope" value="Bacteria"/>
</dbReference>
<comment type="similarity">
    <text evidence="1 2">Belongs to the outer membrane factor (OMF) (TC 1.B.17) family.</text>
</comment>
<organism evidence="4 5">
    <name type="scientific">Advenella mimigardefordensis (strain DSM 17166 / LMG 22922 / DPN7)</name>
    <dbReference type="NCBI Taxonomy" id="1247726"/>
    <lineage>
        <taxon>Bacteria</taxon>
        <taxon>Pseudomonadati</taxon>
        <taxon>Pseudomonadota</taxon>
        <taxon>Betaproteobacteria</taxon>
        <taxon>Burkholderiales</taxon>
        <taxon>Alcaligenaceae</taxon>
    </lineage>
</organism>
<feature type="chain" id="PRO_5001444157" evidence="2">
    <location>
        <begin position="18"/>
        <end position="473"/>
    </location>
</feature>
<dbReference type="Proteomes" id="UP000019095">
    <property type="component" value="Chromosome"/>
</dbReference>
<dbReference type="PROSITE" id="PS51257">
    <property type="entry name" value="PROKAR_LIPOPROTEIN"/>
    <property type="match status" value="1"/>
</dbReference>
<protein>
    <submittedName>
        <fullName evidence="4">OMF lipoprotein efflux transporter, NodT family</fullName>
    </submittedName>
</protein>
<dbReference type="Pfam" id="PF02321">
    <property type="entry name" value="OEP"/>
    <property type="match status" value="2"/>
</dbReference>
<dbReference type="AlphaFoldDB" id="W0PCA9"/>
<reference evidence="4 5" key="1">
    <citation type="journal article" date="2014" name="Microbiology">
        <title>Unravelling the complete genome sequence of Advenella mimigardefordensis strain DPN7T and novel insights in the catabolism of the xenobiotic polythioester precursor 3,3'-dithiodipropionate.</title>
        <authorList>
            <person name="Wubbeler J.H."/>
            <person name="Hiessl S."/>
            <person name="Schuldes J."/>
            <person name="Thurmer A."/>
            <person name="Daniel R."/>
            <person name="Steinbuchel A."/>
        </authorList>
    </citation>
    <scope>NUCLEOTIDE SEQUENCE [LARGE SCALE GENOMIC DNA]</scope>
    <source>
        <strain evidence="5">DSM 17166 / LMG 22922 / DPN7</strain>
    </source>
</reference>
<feature type="signal peptide" evidence="2">
    <location>
        <begin position="1"/>
        <end position="17"/>
    </location>
</feature>
<evidence type="ECO:0000256" key="2">
    <source>
        <dbReference type="RuleBase" id="RU362097"/>
    </source>
</evidence>
<dbReference type="RefSeq" id="WP_042069985.1">
    <property type="nucleotide sequence ID" value="NZ_CP003915.1"/>
</dbReference>
<dbReference type="PANTHER" id="PTHR30203:SF32">
    <property type="entry name" value="CATION EFFLUX SYSTEM PROTEIN CUSC"/>
    <property type="match status" value="1"/>
</dbReference>
<dbReference type="GO" id="GO:0005886">
    <property type="term" value="C:plasma membrane"/>
    <property type="evidence" value="ECO:0007669"/>
    <property type="project" value="UniProtKB-SubCell"/>
</dbReference>
<keyword evidence="2" id="KW-1134">Transmembrane beta strand</keyword>
<dbReference type="HOGENOM" id="CLU_012817_13_3_4"/>
<feature type="region of interest" description="Disordered" evidence="3">
    <location>
        <begin position="106"/>
        <end position="126"/>
    </location>
</feature>
<evidence type="ECO:0000313" key="4">
    <source>
        <dbReference type="EMBL" id="AHG63050.1"/>
    </source>
</evidence>
<keyword evidence="2" id="KW-0812">Transmembrane</keyword>
<dbReference type="Gene3D" id="2.20.200.10">
    <property type="entry name" value="Outer membrane efflux proteins (OEP)"/>
    <property type="match status" value="1"/>
</dbReference>
<dbReference type="SUPFAM" id="SSF56954">
    <property type="entry name" value="Outer membrane efflux proteins (OEP)"/>
    <property type="match status" value="1"/>
</dbReference>
<proteinExistence type="inferred from homology"/>
<accession>W0PCA9</accession>
<dbReference type="EMBL" id="CP003915">
    <property type="protein sequence ID" value="AHG63050.1"/>
    <property type="molecule type" value="Genomic_DNA"/>
</dbReference>
<keyword evidence="2" id="KW-0732">Signal</keyword>